<protein>
    <submittedName>
        <fullName evidence="3">Uncharacterized protein</fullName>
    </submittedName>
</protein>
<feature type="transmembrane region" description="Helical" evidence="2">
    <location>
        <begin position="12"/>
        <end position="32"/>
    </location>
</feature>
<dbReference type="Proteomes" id="UP000014461">
    <property type="component" value="Unassembled WGS sequence"/>
</dbReference>
<dbReference type="OrthoDB" id="9856524at2"/>
<dbReference type="RefSeq" id="WP_016403919.1">
    <property type="nucleotide sequence ID" value="NZ_BARX01000045.1"/>
</dbReference>
<comment type="caution">
    <text evidence="3">The sequence shown here is derived from an EMBL/GenBank/DDBJ whole genome shotgun (WGS) entry which is preliminary data.</text>
</comment>
<feature type="compositionally biased region" description="Polar residues" evidence="1">
    <location>
        <begin position="93"/>
        <end position="111"/>
    </location>
</feature>
<evidence type="ECO:0000313" key="4">
    <source>
        <dbReference type="Proteomes" id="UP000014461"/>
    </source>
</evidence>
<dbReference type="AlphaFoldDB" id="R9PRX9"/>
<organism evidence="3 4">
    <name type="scientific">Agarivorans albus MKT 106</name>
    <dbReference type="NCBI Taxonomy" id="1331007"/>
    <lineage>
        <taxon>Bacteria</taxon>
        <taxon>Pseudomonadati</taxon>
        <taxon>Pseudomonadota</taxon>
        <taxon>Gammaproteobacteria</taxon>
        <taxon>Alteromonadales</taxon>
        <taxon>Alteromonadaceae</taxon>
        <taxon>Agarivorans</taxon>
    </lineage>
</organism>
<feature type="region of interest" description="Disordered" evidence="1">
    <location>
        <begin position="76"/>
        <end position="159"/>
    </location>
</feature>
<keyword evidence="2" id="KW-0472">Membrane</keyword>
<keyword evidence="2" id="KW-1133">Transmembrane helix</keyword>
<gene>
    <name evidence="3" type="ORF">AALB_4232</name>
</gene>
<evidence type="ECO:0000313" key="3">
    <source>
        <dbReference type="EMBL" id="GAD04152.1"/>
    </source>
</evidence>
<feature type="compositionally biased region" description="Basic and acidic residues" evidence="1">
    <location>
        <begin position="82"/>
        <end position="92"/>
    </location>
</feature>
<reference evidence="3" key="1">
    <citation type="journal article" date="2013" name="Genome Announc.">
        <title>Draft Genome Sequence of Agarivorans albus Strain MKT 106T, an Agarolytic Marine Bacterium.</title>
        <authorList>
            <person name="Yasuike M."/>
            <person name="Nakamura Y."/>
            <person name="Kai W."/>
            <person name="Fujiwara A."/>
            <person name="Fukui Y."/>
            <person name="Satomi M."/>
            <person name="Sano M."/>
        </authorList>
    </citation>
    <scope>NUCLEOTIDE SEQUENCE [LARGE SCALE GENOMIC DNA]</scope>
</reference>
<evidence type="ECO:0000256" key="1">
    <source>
        <dbReference type="SAM" id="MobiDB-lite"/>
    </source>
</evidence>
<keyword evidence="2" id="KW-0812">Transmembrane</keyword>
<dbReference type="EMBL" id="BARX01000045">
    <property type="protein sequence ID" value="GAD04152.1"/>
    <property type="molecule type" value="Genomic_DNA"/>
</dbReference>
<name>R9PRX9_AGAAL</name>
<sequence length="270" mass="29886">MAKRGNSFWNSALVVSTLAHAGLLYVLLNHLYQTRVSQPAKASRPIIQASLYKIPSLALTTQQEAKQIQTLEAPKDANLLVEPKRHTSKVTDKPSNLQSNSGSQLPANKPSSAEPAESPTANLKPTERDDIVTQAFKSKRVVQAPVPRTAPPQQPRSAASYLERYQQQQLDKLATQRAKRFEQQKNAPATANPKKHKSSLSAEQQFKQSLEVKVDCSNSAKRAATIAAGLFGGTLRCEPQAELQQFLDAKRQQMFDEEQKRPLRSVVIEP</sequence>
<accession>R9PRX9</accession>
<evidence type="ECO:0000256" key="2">
    <source>
        <dbReference type="SAM" id="Phobius"/>
    </source>
</evidence>
<feature type="region of interest" description="Disordered" evidence="1">
    <location>
        <begin position="181"/>
        <end position="202"/>
    </location>
</feature>
<keyword evidence="4" id="KW-1185">Reference proteome</keyword>
<proteinExistence type="predicted"/>